<dbReference type="RefSeq" id="WP_121774458.1">
    <property type="nucleotide sequence ID" value="NZ_CP066121.1"/>
</dbReference>
<sequence length="168" mass="19013">MLVVFSGLPGTGKTTLSQALIKKKGFTYIRIDEIEFAIQQYNNSSEKIGAIGYEISFSIALSNLKLGNTVVADNVNPVIESRLKWKEIAQKAKVKIIEIEVVCSDKAEHKRRIETRSSDIENFKLPDWQSVQIHDYQLRTDKRLIIDTAKLTPENALAEIEKYISSTI</sequence>
<protein>
    <submittedName>
        <fullName evidence="1">ATP-binding protein</fullName>
    </submittedName>
</protein>
<dbReference type="AlphaFoldDB" id="A0A8I1DI74"/>
<dbReference type="Proteomes" id="UP000644140">
    <property type="component" value="Chromosome"/>
</dbReference>
<evidence type="ECO:0000313" key="2">
    <source>
        <dbReference type="Proteomes" id="UP000644140"/>
    </source>
</evidence>
<dbReference type="PANTHER" id="PTHR37807">
    <property type="entry name" value="OS07G0160300 PROTEIN"/>
    <property type="match status" value="1"/>
</dbReference>
<accession>A0A8I1DI74</accession>
<reference evidence="1" key="1">
    <citation type="submission" date="2022-02" db="EMBL/GenBank/DDBJ databases">
        <title>Characterization of Tn125 harboring carbapenem-resistant Acinetobacter bereziniae clinical isolates.</title>
        <authorList>
            <person name="Wong N.-K."/>
            <person name="Pan Q."/>
        </authorList>
    </citation>
    <scope>NUCLEOTIDE SEQUENCE</scope>
    <source>
        <strain evidence="1">GD03393</strain>
    </source>
</reference>
<name>A0A8I1DI74_ACIBZ</name>
<evidence type="ECO:0000313" key="1">
    <source>
        <dbReference type="EMBL" id="UUN99776.1"/>
    </source>
</evidence>
<dbReference type="EMBL" id="CP092085">
    <property type="protein sequence ID" value="UUN99776.1"/>
    <property type="molecule type" value="Genomic_DNA"/>
</dbReference>
<organism evidence="1 2">
    <name type="scientific">Acinetobacter bereziniae</name>
    <name type="common">Acinetobacter genomosp. 10</name>
    <dbReference type="NCBI Taxonomy" id="106648"/>
    <lineage>
        <taxon>Bacteria</taxon>
        <taxon>Pseudomonadati</taxon>
        <taxon>Pseudomonadota</taxon>
        <taxon>Gammaproteobacteria</taxon>
        <taxon>Moraxellales</taxon>
        <taxon>Moraxellaceae</taxon>
        <taxon>Acinetobacter</taxon>
    </lineage>
</organism>
<dbReference type="SUPFAM" id="SSF52540">
    <property type="entry name" value="P-loop containing nucleoside triphosphate hydrolases"/>
    <property type="match status" value="1"/>
</dbReference>
<dbReference type="Pfam" id="PF13671">
    <property type="entry name" value="AAA_33"/>
    <property type="match status" value="1"/>
</dbReference>
<dbReference type="PANTHER" id="PTHR37807:SF3">
    <property type="entry name" value="OS07G0160300 PROTEIN"/>
    <property type="match status" value="1"/>
</dbReference>
<keyword evidence="1" id="KW-0067">ATP-binding</keyword>
<dbReference type="Gene3D" id="3.40.50.300">
    <property type="entry name" value="P-loop containing nucleotide triphosphate hydrolases"/>
    <property type="match status" value="1"/>
</dbReference>
<dbReference type="GO" id="GO:0005524">
    <property type="term" value="F:ATP binding"/>
    <property type="evidence" value="ECO:0007669"/>
    <property type="project" value="UniProtKB-KW"/>
</dbReference>
<gene>
    <name evidence="1" type="ORF">I9054_010135</name>
</gene>
<keyword evidence="1" id="KW-0547">Nucleotide-binding</keyword>
<proteinExistence type="predicted"/>
<dbReference type="InterPro" id="IPR027417">
    <property type="entry name" value="P-loop_NTPase"/>
</dbReference>